<dbReference type="OrthoDB" id="2955631at2"/>
<protein>
    <submittedName>
        <fullName evidence="2">DUF2254 domain-containing protein</fullName>
    </submittedName>
</protein>
<feature type="transmembrane region" description="Helical" evidence="1">
    <location>
        <begin position="70"/>
        <end position="91"/>
    </location>
</feature>
<dbReference type="EMBL" id="VTFT01000001">
    <property type="protein sequence ID" value="TYT25537.1"/>
    <property type="molecule type" value="Genomic_DNA"/>
</dbReference>
<keyword evidence="1" id="KW-0812">Transmembrane</keyword>
<organism evidence="2 3">
    <name type="scientific">Luteimonas viscosa</name>
    <dbReference type="NCBI Taxonomy" id="1132694"/>
    <lineage>
        <taxon>Bacteria</taxon>
        <taxon>Pseudomonadati</taxon>
        <taxon>Pseudomonadota</taxon>
        <taxon>Gammaproteobacteria</taxon>
        <taxon>Lysobacterales</taxon>
        <taxon>Lysobacteraceae</taxon>
        <taxon>Luteimonas</taxon>
    </lineage>
</organism>
<feature type="transmembrane region" description="Helical" evidence="1">
    <location>
        <begin position="117"/>
        <end position="141"/>
    </location>
</feature>
<name>A0A5D4XLI1_9GAMM</name>
<keyword evidence="1" id="KW-0472">Membrane</keyword>
<evidence type="ECO:0000256" key="1">
    <source>
        <dbReference type="SAM" id="Phobius"/>
    </source>
</evidence>
<keyword evidence="1" id="KW-1133">Transmembrane helix</keyword>
<proteinExistence type="predicted"/>
<keyword evidence="3" id="KW-1185">Reference proteome</keyword>
<evidence type="ECO:0000313" key="2">
    <source>
        <dbReference type="EMBL" id="TYT25537.1"/>
    </source>
</evidence>
<gene>
    <name evidence="2" type="ORF">FZO89_04260</name>
</gene>
<dbReference type="InterPro" id="IPR018723">
    <property type="entry name" value="DUF2254_membrane"/>
</dbReference>
<dbReference type="Proteomes" id="UP000324973">
    <property type="component" value="Unassembled WGS sequence"/>
</dbReference>
<comment type="caution">
    <text evidence="2">The sequence shown here is derived from an EMBL/GenBank/DDBJ whole genome shotgun (WGS) entry which is preliminary data.</text>
</comment>
<evidence type="ECO:0000313" key="3">
    <source>
        <dbReference type="Proteomes" id="UP000324973"/>
    </source>
</evidence>
<sequence>MRCGRSVIDLPRRRAARPRTRACRRGRAPPLRVPCTAAPRPSMCLRGDPVPTRLSSATLSKLAISLRSSFWFLPACIVLASIVLALGLVALDHRLGSAPGEYWPWMFAVGADGARELMATVAGSMVTVAGVVFSITIVALAQTSTQYTSRVLRNFMRDRGNQVVLGVFLGVFAYCLCVMRTITGSDGDAEGFVPLVAATAGLLLALVAVAFLVFFIHHVAASIQSGAITHGIAVDTLDTIDTVFPDALVGEETPLDRDAGGGLHWYPVHATHMGYVERVQYQALLEFAREHDVVVRMECHLGDFAGPDLAVASIGAQRPPDAQAMRRLAGLFAIDSYRTIEQDVAFGIRQLVDVALKALSPAINDTTTAATSLDYLSLILRRLAGRHIEPRPMRDGDILRVLPAGPGFERLLGLTFDQILENAHGNTTMLLQMLRAIAQARRVTGSPRRRRLLDHKREMVAEVARRTASCSDARQRIEAQLAGDAHLAGG</sequence>
<feature type="transmembrane region" description="Helical" evidence="1">
    <location>
        <begin position="195"/>
        <end position="216"/>
    </location>
</feature>
<reference evidence="2 3" key="1">
    <citation type="submission" date="2019-08" db="EMBL/GenBank/DDBJ databases">
        <title>Luteimonas viscosus sp. nov., isolated from soil of a sunflower field.</title>
        <authorList>
            <person name="Jianli Z."/>
            <person name="Ying Z."/>
        </authorList>
    </citation>
    <scope>NUCLEOTIDE SEQUENCE [LARGE SCALE GENOMIC DNA]</scope>
    <source>
        <strain evidence="2 3">XBU10</strain>
    </source>
</reference>
<dbReference type="Pfam" id="PF10011">
    <property type="entry name" value="DUF2254"/>
    <property type="match status" value="1"/>
</dbReference>
<feature type="transmembrane region" description="Helical" evidence="1">
    <location>
        <begin position="162"/>
        <end position="183"/>
    </location>
</feature>
<accession>A0A5D4XLI1</accession>
<dbReference type="AlphaFoldDB" id="A0A5D4XLI1"/>